<protein>
    <recommendedName>
        <fullName evidence="4">Flagellin</fullName>
    </recommendedName>
</protein>
<proteinExistence type="predicted"/>
<keyword evidence="1" id="KW-0472">Membrane</keyword>
<evidence type="ECO:0000313" key="3">
    <source>
        <dbReference type="Proteomes" id="UP001500837"/>
    </source>
</evidence>
<keyword evidence="1" id="KW-0812">Transmembrane</keyword>
<dbReference type="Pfam" id="PF23958">
    <property type="entry name" value="DUF7287"/>
    <property type="match status" value="1"/>
</dbReference>
<comment type="caution">
    <text evidence="2">The sequence shown here is derived from an EMBL/GenBank/DDBJ whole genome shotgun (WGS) entry which is preliminary data.</text>
</comment>
<dbReference type="EMBL" id="BAAABL010000067">
    <property type="protein sequence ID" value="GAA0308334.1"/>
    <property type="molecule type" value="Genomic_DNA"/>
</dbReference>
<organism evidence="2 3">
    <name type="scientific">Halarchaeum salinum</name>
    <dbReference type="NCBI Taxonomy" id="489912"/>
    <lineage>
        <taxon>Archaea</taxon>
        <taxon>Methanobacteriati</taxon>
        <taxon>Methanobacteriota</taxon>
        <taxon>Stenosarchaea group</taxon>
        <taxon>Halobacteria</taxon>
        <taxon>Halobacteriales</taxon>
        <taxon>Halobacteriaceae</taxon>
    </lineage>
</organism>
<gene>
    <name evidence="2" type="ORF">GCM10009066_22450</name>
</gene>
<evidence type="ECO:0008006" key="4">
    <source>
        <dbReference type="Google" id="ProtNLM"/>
    </source>
</evidence>
<evidence type="ECO:0000313" key="2">
    <source>
        <dbReference type="EMBL" id="GAA0308334.1"/>
    </source>
</evidence>
<reference evidence="2 3" key="1">
    <citation type="journal article" date="2019" name="Int. J. Syst. Evol. Microbiol.">
        <title>The Global Catalogue of Microorganisms (GCM) 10K type strain sequencing project: providing services to taxonomists for standard genome sequencing and annotation.</title>
        <authorList>
            <consortium name="The Broad Institute Genomics Platform"/>
            <consortium name="The Broad Institute Genome Sequencing Center for Infectious Disease"/>
            <person name="Wu L."/>
            <person name="Ma J."/>
        </authorList>
    </citation>
    <scope>NUCLEOTIDE SEQUENCE [LARGE SCALE GENOMIC DNA]</scope>
    <source>
        <strain evidence="2 3">JCM 16330</strain>
    </source>
</reference>
<dbReference type="InterPro" id="IPR056613">
    <property type="entry name" value="DUF7287"/>
</dbReference>
<name>A0AAV3SAC3_9EURY</name>
<dbReference type="Proteomes" id="UP001500837">
    <property type="component" value="Unassembled WGS sequence"/>
</dbReference>
<evidence type="ECO:0000256" key="1">
    <source>
        <dbReference type="SAM" id="Phobius"/>
    </source>
</evidence>
<feature type="transmembrane region" description="Helical" evidence="1">
    <location>
        <begin position="12"/>
        <end position="37"/>
    </location>
</feature>
<sequence>MVGNTRDRGQTTLDFAAGVSVFLVTVIFVFAFVPSLLAPVSSGQPSNTVVADRIATDLAQEELAVEGHPYTLDGPIDDQDQRLENARGNISVPPGTFVNLTLRNADMDTGPPVPSNGSTPGENTATAVAWRVVTAPNGTSYELRVIVW</sequence>
<keyword evidence="1" id="KW-1133">Transmembrane helix</keyword>
<keyword evidence="3" id="KW-1185">Reference proteome</keyword>
<accession>A0AAV3SAC3</accession>
<dbReference type="RefSeq" id="WP_211312115.1">
    <property type="nucleotide sequence ID" value="NZ_BAAABL010000067.1"/>
</dbReference>
<dbReference type="AlphaFoldDB" id="A0AAV3SAC3"/>